<dbReference type="SUPFAM" id="SSF48695">
    <property type="entry name" value="Multiheme cytochromes"/>
    <property type="match status" value="4"/>
</dbReference>
<dbReference type="RefSeq" id="WP_170241845.1">
    <property type="nucleotide sequence ID" value="NZ_VLLN01000004.1"/>
</dbReference>
<keyword evidence="2" id="KW-0349">Heme</keyword>
<feature type="domain" description="Cytochrome c7-like" evidence="9">
    <location>
        <begin position="355"/>
        <end position="409"/>
    </location>
</feature>
<keyword evidence="1" id="KW-0813">Transport</keyword>
<protein>
    <submittedName>
        <fullName evidence="11">Putative CxxxxCH...CXXCH cytochrome family protein</fullName>
    </submittedName>
</protein>
<dbReference type="PANTHER" id="PTHR35038:SF6">
    <property type="entry name" value="SURFACE LOCALIZED DECAHEME CYTOCHROME C LIPOPROTEIN"/>
    <property type="match status" value="1"/>
</dbReference>
<feature type="domain" description="Outer membrane cytochrome MtrC/MtrF-like" evidence="10">
    <location>
        <begin position="705"/>
        <end position="859"/>
    </location>
</feature>
<evidence type="ECO:0000259" key="10">
    <source>
        <dbReference type="Pfam" id="PF22113"/>
    </source>
</evidence>
<gene>
    <name evidence="11" type="ORF">JN12_00962</name>
</gene>
<dbReference type="InterPro" id="IPR054337">
    <property type="entry name" value="Mtrc-MtrF-like_dom_II/IV"/>
</dbReference>
<dbReference type="Pfam" id="PF14522">
    <property type="entry name" value="Cytochrome_C7"/>
    <property type="match status" value="1"/>
</dbReference>
<feature type="signal peptide" evidence="8">
    <location>
        <begin position="1"/>
        <end position="24"/>
    </location>
</feature>
<organism evidence="11 12">
    <name type="scientific">Geobacter argillaceus</name>
    <dbReference type="NCBI Taxonomy" id="345631"/>
    <lineage>
        <taxon>Bacteria</taxon>
        <taxon>Pseudomonadati</taxon>
        <taxon>Thermodesulfobacteriota</taxon>
        <taxon>Desulfuromonadia</taxon>
        <taxon>Geobacterales</taxon>
        <taxon>Geobacteraceae</taxon>
        <taxon>Geobacter</taxon>
    </lineage>
</organism>
<evidence type="ECO:0000256" key="3">
    <source>
        <dbReference type="ARBA" id="ARBA00022723"/>
    </source>
</evidence>
<dbReference type="InterPro" id="IPR036280">
    <property type="entry name" value="Multihaem_cyt_sf"/>
</dbReference>
<evidence type="ECO:0000313" key="12">
    <source>
        <dbReference type="Proteomes" id="UP000319449"/>
    </source>
</evidence>
<keyword evidence="6" id="KW-0408">Iron</keyword>
<accession>A0A562WQW9</accession>
<feature type="chain" id="PRO_5021798159" evidence="8">
    <location>
        <begin position="25"/>
        <end position="1071"/>
    </location>
</feature>
<evidence type="ECO:0000259" key="9">
    <source>
        <dbReference type="Pfam" id="PF14522"/>
    </source>
</evidence>
<dbReference type="InterPro" id="IPR038266">
    <property type="entry name" value="NapC/NirT_cytc_sf"/>
</dbReference>
<dbReference type="Pfam" id="PF22113">
    <property type="entry name" value="Mtrc-MtrF_II-IV_dom"/>
    <property type="match status" value="1"/>
</dbReference>
<dbReference type="AlphaFoldDB" id="A0A562WQW9"/>
<evidence type="ECO:0000313" key="11">
    <source>
        <dbReference type="EMBL" id="TWJ32521.1"/>
    </source>
</evidence>
<evidence type="ECO:0000256" key="8">
    <source>
        <dbReference type="SAM" id="SignalP"/>
    </source>
</evidence>
<sequence length="1071" mass="112454">MKRSIIAALLSVTVVILAASGAQAFLYPHASPEGQDICDYCHAMQGNEGSGIPLERRSNACITCHNVSGTAARMPIEASTESSRFGNGPVSGTQNSHNWSAIAPFAAPSMATPPTSPQLVTAAQNPNIYLADRLSCGGCHNIKAGVNSGTNKPLLRLDNAGDALCRDCHKSRDTATALTGSHPISRNYSSVYKNNTTAYRRNPKNANTANYTSDLGRYLSNGNVVCTTCHGVHYADSDSATFDNRSTAAGLNPTGFSRSAGSLLRTDLRGATSDNLNICSNCHKETRERNHNTASQNVQCADCHSAHVDYFDEGVGPNAKLVRRYMNISTQYGAVRSQRAVFNGATSMWFKKYDGTGVCQSCHKTIPGPAVQAKYPSTHDLVNAKDSSCTPCHQHSSGFAFSGDCTGCHGQPPVSSTTGGPSGSPTGYTGNDGTSPHISHAGTGSYYSYRCKECHYDGINGAVHNTTPNTFQSVFIDPLNTIGQMAGYPNKPADYNGAAQSCSNVYCHSNGAPRGGVIAWKTSPTWAGMKGSIIGQPSECTSCHEYGNTLNTNAHYRHVTDAGKNCNTCHSATVDTSGRIIDRTKHANSIKDVAVLSPSLPGAAVSSSFNSVDATCTNACHQNITRDVNGNKVYTAPLRPAKWDDTVKGAAYCGSCHAASPTTLAHPVHLTSVSGPKLGTACTQCHPYTATGAGTTHVDGTVEVVTQTTACTPCHPAPASATWTLASSVTCQSCHLNGKSVVPVAGFGTYTAPVKSLFTVSGHGQATTNYNLSNQCTACHSNNETDPHIGGGPTAKRLTLPNDNGLCNSCHTTASAKGLPVAKVDLPSHTAFTKYTSAASNQLAAKCTACHDVHGTTNVSMVKTVVNGMSVTLTNLSTGFIALTPGPDGKYHGICQVCHTRTYVYRNSPTKFATYSGLGTGHDRKWCLNCHKHKDPKGTFAFQPVGGCSVCHGYPPVASMAGLGVSGNYSSAKLQNYSGGGGAHSVQGHLPKTLTVTNGSGYGSCVTCHNTVTTVHNVGGTPVKAQFVNVVVDTKYKFNKDLSITYSSLTGTCSNVSCHFQPTPKWSPVKQ</sequence>
<dbReference type="Gene3D" id="1.10.3820.10">
    <property type="entry name" value="Di-heme elbow motif domain"/>
    <property type="match status" value="1"/>
</dbReference>
<keyword evidence="12" id="KW-1185">Reference proteome</keyword>
<dbReference type="Proteomes" id="UP000319449">
    <property type="component" value="Unassembled WGS sequence"/>
</dbReference>
<evidence type="ECO:0000256" key="5">
    <source>
        <dbReference type="ARBA" id="ARBA00022982"/>
    </source>
</evidence>
<dbReference type="InterPro" id="IPR029467">
    <property type="entry name" value="Cyt_c7-like"/>
</dbReference>
<dbReference type="Pfam" id="PF09698">
    <property type="entry name" value="GSu_C4xC__C2xCH"/>
    <property type="match status" value="1"/>
</dbReference>
<dbReference type="GO" id="GO:0046872">
    <property type="term" value="F:metal ion binding"/>
    <property type="evidence" value="ECO:0007669"/>
    <property type="project" value="UniProtKB-KW"/>
</dbReference>
<feature type="compositionally biased region" description="Low complexity" evidence="7">
    <location>
        <begin position="412"/>
        <end position="429"/>
    </location>
</feature>
<reference evidence="11 12" key="1">
    <citation type="submission" date="2019-07" db="EMBL/GenBank/DDBJ databases">
        <title>Genomic Encyclopedia of Archaeal and Bacterial Type Strains, Phase II (KMG-II): from individual species to whole genera.</title>
        <authorList>
            <person name="Goeker M."/>
        </authorList>
    </citation>
    <scope>NUCLEOTIDE SEQUENCE [LARGE SCALE GENOMIC DNA]</scope>
    <source>
        <strain evidence="11 12">ATCC BAA-1139</strain>
    </source>
</reference>
<evidence type="ECO:0000256" key="4">
    <source>
        <dbReference type="ARBA" id="ARBA00022729"/>
    </source>
</evidence>
<keyword evidence="5" id="KW-0249">Electron transport</keyword>
<evidence type="ECO:0000256" key="6">
    <source>
        <dbReference type="ARBA" id="ARBA00023004"/>
    </source>
</evidence>
<feature type="region of interest" description="Disordered" evidence="7">
    <location>
        <begin position="412"/>
        <end position="436"/>
    </location>
</feature>
<name>A0A562WQW9_9BACT</name>
<dbReference type="GO" id="GO:0016491">
    <property type="term" value="F:oxidoreductase activity"/>
    <property type="evidence" value="ECO:0007669"/>
    <property type="project" value="TreeGrafter"/>
</dbReference>
<evidence type="ECO:0000256" key="1">
    <source>
        <dbReference type="ARBA" id="ARBA00022448"/>
    </source>
</evidence>
<evidence type="ECO:0000256" key="2">
    <source>
        <dbReference type="ARBA" id="ARBA00022617"/>
    </source>
</evidence>
<dbReference type="InterPro" id="IPR010176">
    <property type="entry name" value="C4xCH_C2xCH_motif_GEOSU"/>
</dbReference>
<comment type="caution">
    <text evidence="11">The sequence shown here is derived from an EMBL/GenBank/DDBJ whole genome shotgun (WGS) entry which is preliminary data.</text>
</comment>
<dbReference type="EMBL" id="VLLN01000004">
    <property type="protein sequence ID" value="TWJ32521.1"/>
    <property type="molecule type" value="Genomic_DNA"/>
</dbReference>
<dbReference type="Gene3D" id="3.90.10.10">
    <property type="entry name" value="Cytochrome C3"/>
    <property type="match status" value="3"/>
</dbReference>
<proteinExistence type="predicted"/>
<keyword evidence="3" id="KW-0479">Metal-binding</keyword>
<dbReference type="PANTHER" id="PTHR35038">
    <property type="entry name" value="DISSIMILATORY SULFITE REDUCTASE SIRA"/>
    <property type="match status" value="1"/>
</dbReference>
<evidence type="ECO:0000256" key="7">
    <source>
        <dbReference type="SAM" id="MobiDB-lite"/>
    </source>
</evidence>
<keyword evidence="4 8" id="KW-0732">Signal</keyword>
<dbReference type="InterPro" id="IPR051829">
    <property type="entry name" value="Multiheme_Cytochr_ET"/>
</dbReference>